<feature type="domain" description="ATP-grasp" evidence="5">
    <location>
        <begin position="116"/>
        <end position="307"/>
    </location>
</feature>
<keyword evidence="3 4" id="KW-0067">ATP-binding</keyword>
<dbReference type="EMBL" id="AAAQOE010000005">
    <property type="protein sequence ID" value="EAE1096931.1"/>
    <property type="molecule type" value="Genomic_DNA"/>
</dbReference>
<evidence type="ECO:0000256" key="2">
    <source>
        <dbReference type="ARBA" id="ARBA00022741"/>
    </source>
</evidence>
<dbReference type="GO" id="GO:0046872">
    <property type="term" value="F:metal ion binding"/>
    <property type="evidence" value="ECO:0007669"/>
    <property type="project" value="InterPro"/>
</dbReference>
<dbReference type="InterPro" id="IPR052032">
    <property type="entry name" value="ATP-dep_AA_Ligase"/>
</dbReference>
<evidence type="ECO:0000313" key="11">
    <source>
        <dbReference type="Proteomes" id="UP000355989"/>
    </source>
</evidence>
<proteinExistence type="predicted"/>
<dbReference type="Pfam" id="PF13535">
    <property type="entry name" value="ATP-grasp_4"/>
    <property type="match status" value="1"/>
</dbReference>
<dbReference type="GO" id="GO:0005524">
    <property type="term" value="F:ATP binding"/>
    <property type="evidence" value="ECO:0007669"/>
    <property type="project" value="UniProtKB-UniRule"/>
</dbReference>
<dbReference type="Proteomes" id="UP000355989">
    <property type="component" value="Unassembled WGS sequence"/>
</dbReference>
<dbReference type="GO" id="GO:0016874">
    <property type="term" value="F:ligase activity"/>
    <property type="evidence" value="ECO:0007669"/>
    <property type="project" value="UniProtKB-KW"/>
</dbReference>
<sequence>MTILFLNSSSYSHTPIDKWTDDTDETIICITPAKNVAEYKEKLSEGKFEIVAIKDWEDKTTIDIAINTIYNKKIFNKVISMREKDIIHAAYIREHFELMGQTISSAMAFRDKYVMKNLAIQNNIKVPIFSKVNTFFDVVNFTNKNKFPVVVKPRLGAGSVDTFIINNSLEMEENLRGVDLKNFIIEEFIDGSIFHVDGLIKDGEIEFIIPSKYINECIEYKIGKSTSSFTLEKNNILYTKLIKYTLILLKKFPTPQNTTFHLEVFITHDGEIILCEVASRTAGGKIPKCIEYRTGTDMNRTWFRNQLGLLTEENSVKREMLYGSIQCAPKHGKLTSIPKELPFDWVKLYEVYAKEGDFYQGATSSVFAIASVIVEGESEQDVTKRLNQVDEYIKLNTIYI</sequence>
<evidence type="ECO:0000313" key="13">
    <source>
        <dbReference type="Proteomes" id="UP000566597"/>
    </source>
</evidence>
<dbReference type="EMBL" id="AAARLF010000017">
    <property type="protein sequence ID" value="EAE2899278.1"/>
    <property type="molecule type" value="Genomic_DNA"/>
</dbReference>
<dbReference type="InterPro" id="IPR013815">
    <property type="entry name" value="ATP_grasp_subdomain_1"/>
</dbReference>
<dbReference type="Gene3D" id="3.30.470.20">
    <property type="entry name" value="ATP-grasp fold, B domain"/>
    <property type="match status" value="1"/>
</dbReference>
<dbReference type="Proteomes" id="UP000566597">
    <property type="component" value="Unassembled WGS sequence"/>
</dbReference>
<evidence type="ECO:0000256" key="4">
    <source>
        <dbReference type="PROSITE-ProRule" id="PRU00409"/>
    </source>
</evidence>
<name>A0A3T2FM14_LISMN</name>
<dbReference type="Gene3D" id="3.30.1490.20">
    <property type="entry name" value="ATP-grasp fold, A domain"/>
    <property type="match status" value="1"/>
</dbReference>
<organism evidence="7 12">
    <name type="scientific">Listeria monocytogenes</name>
    <dbReference type="NCBI Taxonomy" id="1639"/>
    <lineage>
        <taxon>Bacteria</taxon>
        <taxon>Bacillati</taxon>
        <taxon>Bacillota</taxon>
        <taxon>Bacilli</taxon>
        <taxon>Bacillales</taxon>
        <taxon>Listeriaceae</taxon>
        <taxon>Listeria</taxon>
    </lineage>
</organism>
<dbReference type="Proteomes" id="UP000401273">
    <property type="component" value="Unassembled WGS sequence"/>
</dbReference>
<evidence type="ECO:0000313" key="6">
    <source>
        <dbReference type="EMBL" id="EAE1096931.1"/>
    </source>
</evidence>
<evidence type="ECO:0000313" key="9">
    <source>
        <dbReference type="EMBL" id="ECH7212139.1"/>
    </source>
</evidence>
<dbReference type="RefSeq" id="WP_003722956.1">
    <property type="nucleotide sequence ID" value="NZ_CP019617.1"/>
</dbReference>
<reference evidence="7 12" key="1">
    <citation type="submission" date="2019-03" db="EMBL/GenBank/DDBJ databases">
        <authorList>
            <person name="Ashton P.M."/>
            <person name="Dallman T."/>
            <person name="Nair S."/>
            <person name="De Pinna E."/>
            <person name="Peters T."/>
            <person name="Grant K."/>
        </authorList>
    </citation>
    <scope>NUCLEOTIDE SEQUENCE [LARGE SCALE GENOMIC DNA]</scope>
    <source>
        <strain evidence="8 13">406731</strain>
        <strain evidence="7">RL15000271</strain>
    </source>
</reference>
<accession>A0A3T2FM14</accession>
<evidence type="ECO:0000256" key="3">
    <source>
        <dbReference type="ARBA" id="ARBA00022840"/>
    </source>
</evidence>
<dbReference type="SUPFAM" id="SSF56059">
    <property type="entry name" value="Glutathione synthetase ATP-binding domain-like"/>
    <property type="match status" value="1"/>
</dbReference>
<evidence type="ECO:0000256" key="1">
    <source>
        <dbReference type="ARBA" id="ARBA00022598"/>
    </source>
</evidence>
<dbReference type="InterPro" id="IPR011761">
    <property type="entry name" value="ATP-grasp"/>
</dbReference>
<dbReference type="AlphaFoldDB" id="A0A3T2FM14"/>
<dbReference type="EMBL" id="AAISWI010000012">
    <property type="protein sequence ID" value="ECH7212139.1"/>
    <property type="molecule type" value="Genomic_DNA"/>
</dbReference>
<evidence type="ECO:0000313" key="10">
    <source>
        <dbReference type="Proteomes" id="UP000352246"/>
    </source>
</evidence>
<evidence type="ECO:0000313" key="8">
    <source>
        <dbReference type="EMBL" id="EAH0253097.1"/>
    </source>
</evidence>
<evidence type="ECO:0000313" key="12">
    <source>
        <dbReference type="Proteomes" id="UP000401273"/>
    </source>
</evidence>
<keyword evidence="2 4" id="KW-0547">Nucleotide-binding</keyword>
<dbReference type="Gene3D" id="3.40.50.20">
    <property type="match status" value="1"/>
</dbReference>
<dbReference type="PROSITE" id="PS50975">
    <property type="entry name" value="ATP_GRASP"/>
    <property type="match status" value="1"/>
</dbReference>
<evidence type="ECO:0000259" key="5">
    <source>
        <dbReference type="PROSITE" id="PS50975"/>
    </source>
</evidence>
<comment type="caution">
    <text evidence="7">The sequence shown here is derived from an EMBL/GenBank/DDBJ whole genome shotgun (WGS) entry which is preliminary data.</text>
</comment>
<evidence type="ECO:0000313" key="7">
    <source>
        <dbReference type="EMBL" id="EAE2899278.1"/>
    </source>
</evidence>
<dbReference type="PANTHER" id="PTHR43585">
    <property type="entry name" value="FUMIPYRROLE BIOSYNTHESIS PROTEIN C"/>
    <property type="match status" value="1"/>
</dbReference>
<dbReference type="PANTHER" id="PTHR43585:SF2">
    <property type="entry name" value="ATP-GRASP ENZYME FSQD"/>
    <property type="match status" value="1"/>
</dbReference>
<dbReference type="EMBL" id="AABEVT010000006">
    <property type="protein sequence ID" value="EAH0253097.1"/>
    <property type="molecule type" value="Genomic_DNA"/>
</dbReference>
<dbReference type="Proteomes" id="UP000352246">
    <property type="component" value="Unassembled WGS sequence"/>
</dbReference>
<reference evidence="9 10" key="2">
    <citation type="submission" date="2019-07" db="EMBL/GenBank/DDBJ databases">
        <authorList>
            <consortium name="GenomeTrakr: Next Generation Sequencing Network for Food Pathogen Tracability"/>
        </authorList>
    </citation>
    <scope>NUCLEOTIDE SEQUENCE [LARGE SCALE GENOMIC DNA]</scope>
    <source>
        <strain evidence="9 10">FDA00014472</strain>
        <strain evidence="6 11">FLAG-78586</strain>
    </source>
</reference>
<protein>
    <submittedName>
        <fullName evidence="7">ATP-grasp domain-containing protein</fullName>
    </submittedName>
</protein>
<keyword evidence="1" id="KW-0436">Ligase</keyword>
<gene>
    <name evidence="6" type="ORF">APD94_13250</name>
    <name evidence="8" type="ORF">D4U23_11925</name>
    <name evidence="7" type="ORF">E1W43_15195</name>
    <name evidence="9" type="ORF">FPL45_12435</name>
</gene>